<comment type="caution">
    <text evidence="1">The sequence shown here is derived from an EMBL/GenBank/DDBJ whole genome shotgun (WGS) entry which is preliminary data.</text>
</comment>
<sequence>MDDDFQIKYTFATKALEEDEGGIEQLNQYKFQKELGHGGSGVVYLAKDIITKTEYASPFTKLNTLNIINSSHIPTF</sequence>
<proteinExistence type="predicted"/>
<dbReference type="InterPro" id="IPR011009">
    <property type="entry name" value="Kinase-like_dom_sf"/>
</dbReference>
<reference evidence="1 2" key="1">
    <citation type="journal article" date="2018" name="MBio">
        <title>Comparative Genomics Reveals the Core Gene Toolbox for the Fungus-Insect Symbiosis.</title>
        <authorList>
            <person name="Wang Y."/>
            <person name="Stata M."/>
            <person name="Wang W."/>
            <person name="Stajich J.E."/>
            <person name="White M.M."/>
            <person name="Moncalvo J.M."/>
        </authorList>
    </citation>
    <scope>NUCLEOTIDE SEQUENCE [LARGE SCALE GENOMIC DNA]</scope>
    <source>
        <strain evidence="1 2">AUS-77-4</strain>
    </source>
</reference>
<dbReference type="EMBL" id="MBFT01000386">
    <property type="protein sequence ID" value="PVU92083.1"/>
    <property type="molecule type" value="Genomic_DNA"/>
</dbReference>
<dbReference type="OrthoDB" id="68483at2759"/>
<dbReference type="SUPFAM" id="SSF56112">
    <property type="entry name" value="Protein kinase-like (PK-like)"/>
    <property type="match status" value="1"/>
</dbReference>
<keyword evidence="2" id="KW-1185">Reference proteome</keyword>
<evidence type="ECO:0000313" key="2">
    <source>
        <dbReference type="Proteomes" id="UP000245699"/>
    </source>
</evidence>
<organism evidence="1 2">
    <name type="scientific">Furculomyces boomerangus</name>
    <dbReference type="NCBI Taxonomy" id="61424"/>
    <lineage>
        <taxon>Eukaryota</taxon>
        <taxon>Fungi</taxon>
        <taxon>Fungi incertae sedis</taxon>
        <taxon>Zoopagomycota</taxon>
        <taxon>Kickxellomycotina</taxon>
        <taxon>Harpellomycetes</taxon>
        <taxon>Harpellales</taxon>
        <taxon>Harpellaceae</taxon>
        <taxon>Furculomyces</taxon>
    </lineage>
</organism>
<protein>
    <recommendedName>
        <fullName evidence="3">Protein kinase domain-containing protein</fullName>
    </recommendedName>
</protein>
<accession>A0A2T9YIC9</accession>
<name>A0A2T9YIC9_9FUNG</name>
<evidence type="ECO:0000313" key="1">
    <source>
        <dbReference type="EMBL" id="PVU92083.1"/>
    </source>
</evidence>
<evidence type="ECO:0008006" key="3">
    <source>
        <dbReference type="Google" id="ProtNLM"/>
    </source>
</evidence>
<dbReference type="Proteomes" id="UP000245699">
    <property type="component" value="Unassembled WGS sequence"/>
</dbReference>
<dbReference type="STRING" id="61424.A0A2T9YIC9"/>
<dbReference type="Gene3D" id="3.30.200.20">
    <property type="entry name" value="Phosphorylase Kinase, domain 1"/>
    <property type="match status" value="1"/>
</dbReference>
<dbReference type="AlphaFoldDB" id="A0A2T9YIC9"/>
<gene>
    <name evidence="1" type="ORF">BB559_003858</name>
</gene>